<dbReference type="PANTHER" id="PTHR30336:SF4">
    <property type="entry name" value="ENVELOPE BIOGENESIS FACTOR ELYC"/>
    <property type="match status" value="1"/>
</dbReference>
<dbReference type="EMBL" id="CP011311">
    <property type="protein sequence ID" value="AKE38498.1"/>
    <property type="molecule type" value="Genomic_DNA"/>
</dbReference>
<dbReference type="CDD" id="cd06259">
    <property type="entry name" value="YdcF-like"/>
    <property type="match status" value="1"/>
</dbReference>
<dbReference type="GO" id="GO:0043164">
    <property type="term" value="P:Gram-negative-bacterium-type cell wall biogenesis"/>
    <property type="evidence" value="ECO:0007669"/>
    <property type="project" value="TreeGrafter"/>
</dbReference>
<gene>
    <name evidence="2" type="ORF">UL81_02585</name>
</gene>
<keyword evidence="3" id="KW-1185">Reference proteome</keyword>
<evidence type="ECO:0000313" key="2">
    <source>
        <dbReference type="EMBL" id="AKE38498.1"/>
    </source>
</evidence>
<dbReference type="InterPro" id="IPR014729">
    <property type="entry name" value="Rossmann-like_a/b/a_fold"/>
</dbReference>
<evidence type="ECO:0000313" key="3">
    <source>
        <dbReference type="Proteomes" id="UP000033566"/>
    </source>
</evidence>
<dbReference type="KEGG" id="ccj:UL81_02585"/>
<reference evidence="2 3" key="1">
    <citation type="journal article" date="2015" name="Genome Announc.">
        <title>Complete Genome Sequence of Corynebacterium camporealensis DSM 44610, Isolated from the Milk of a Manchega Sheep with Subclinical Mastitis.</title>
        <authorList>
            <person name="Ruckert C."/>
            <person name="Albersmeier A."/>
            <person name="Winkler A."/>
            <person name="Tauch A."/>
        </authorList>
    </citation>
    <scope>NUCLEOTIDE SEQUENCE [LARGE SCALE GENOMIC DNA]</scope>
    <source>
        <strain evidence="2 3">DSM 44610</strain>
    </source>
</reference>
<dbReference type="Pfam" id="PF02698">
    <property type="entry name" value="DUF218"/>
    <property type="match status" value="1"/>
</dbReference>
<dbReference type="GO" id="GO:0000270">
    <property type="term" value="P:peptidoglycan metabolic process"/>
    <property type="evidence" value="ECO:0007669"/>
    <property type="project" value="TreeGrafter"/>
</dbReference>
<dbReference type="RefSeq" id="WP_035106748.1">
    <property type="nucleotide sequence ID" value="NZ_CP011311.1"/>
</dbReference>
<dbReference type="AlphaFoldDB" id="A0A0F6QX66"/>
<sequence length="154" mass="17345">MHAPLLVLGSRVTNGEPGKLLVTRLNKTLEMARTYPGDIIVSGYGEADPMRRYLEARGIPAERIICERAASSTNENLENARRLAPDAVVLHTVTNDFHGLRTRLWAWHLGIPVKLHLTATPWALKPRNYIREIFATPHSAARIVWRRIKAALEP</sequence>
<name>A0A0F6QX66_9CORY</name>
<dbReference type="Gene3D" id="3.40.50.620">
    <property type="entry name" value="HUPs"/>
    <property type="match status" value="1"/>
</dbReference>
<feature type="domain" description="DUF218" evidence="1">
    <location>
        <begin position="6"/>
        <end position="133"/>
    </location>
</feature>
<dbReference type="InterPro" id="IPR051599">
    <property type="entry name" value="Cell_Envelope_Assoc"/>
</dbReference>
<organism evidence="2 3">
    <name type="scientific">Corynebacterium camporealensis</name>
    <dbReference type="NCBI Taxonomy" id="161896"/>
    <lineage>
        <taxon>Bacteria</taxon>
        <taxon>Bacillati</taxon>
        <taxon>Actinomycetota</taxon>
        <taxon>Actinomycetes</taxon>
        <taxon>Mycobacteriales</taxon>
        <taxon>Corynebacteriaceae</taxon>
        <taxon>Corynebacterium</taxon>
    </lineage>
</organism>
<accession>A0A0F6QX66</accession>
<dbReference type="PANTHER" id="PTHR30336">
    <property type="entry name" value="INNER MEMBRANE PROTEIN, PROBABLE PERMEASE"/>
    <property type="match status" value="1"/>
</dbReference>
<evidence type="ECO:0000259" key="1">
    <source>
        <dbReference type="Pfam" id="PF02698"/>
    </source>
</evidence>
<dbReference type="OrthoDB" id="4416534at2"/>
<dbReference type="PATRIC" id="fig|161896.4.peg.508"/>
<protein>
    <submittedName>
        <fullName evidence="2">DUF218 domain-containing protein</fullName>
    </submittedName>
</protein>
<proteinExistence type="predicted"/>
<dbReference type="InterPro" id="IPR003848">
    <property type="entry name" value="DUF218"/>
</dbReference>
<dbReference type="Proteomes" id="UP000033566">
    <property type="component" value="Chromosome"/>
</dbReference>
<dbReference type="HOGENOM" id="CLU_051474_3_2_11"/>
<dbReference type="GO" id="GO:0005886">
    <property type="term" value="C:plasma membrane"/>
    <property type="evidence" value="ECO:0007669"/>
    <property type="project" value="TreeGrafter"/>
</dbReference>